<dbReference type="Proteomes" id="UP000004095">
    <property type="component" value="Unassembled WGS sequence"/>
</dbReference>
<accession>A1ZR92</accession>
<comment type="caution">
    <text evidence="1">The sequence shown here is derived from an EMBL/GenBank/DDBJ whole genome shotgun (WGS) entry which is preliminary data.</text>
</comment>
<organism evidence="1 2">
    <name type="scientific">Microscilla marina ATCC 23134</name>
    <dbReference type="NCBI Taxonomy" id="313606"/>
    <lineage>
        <taxon>Bacteria</taxon>
        <taxon>Pseudomonadati</taxon>
        <taxon>Bacteroidota</taxon>
        <taxon>Cytophagia</taxon>
        <taxon>Cytophagales</taxon>
        <taxon>Microscillaceae</taxon>
        <taxon>Microscilla</taxon>
    </lineage>
</organism>
<evidence type="ECO:0000313" key="1">
    <source>
        <dbReference type="EMBL" id="EAY27181.1"/>
    </source>
</evidence>
<gene>
    <name evidence="1" type="ORF">M23134_08455</name>
</gene>
<dbReference type="EMBL" id="AAWS01000026">
    <property type="protein sequence ID" value="EAY27181.1"/>
    <property type="molecule type" value="Genomic_DNA"/>
</dbReference>
<sequence>MEMGHLMRYKKTGRALLMKDYPSIQQAVETNPGLIEE</sequence>
<protein>
    <submittedName>
        <fullName evidence="1">Uncharacterized protein</fullName>
    </submittedName>
</protein>
<name>A1ZR92_MICM2</name>
<reference evidence="1 2" key="1">
    <citation type="submission" date="2007-01" db="EMBL/GenBank/DDBJ databases">
        <authorList>
            <person name="Haygood M."/>
            <person name="Podell S."/>
            <person name="Anderson C."/>
            <person name="Hopkinson B."/>
            <person name="Roe K."/>
            <person name="Barbeau K."/>
            <person name="Gaasterland T."/>
            <person name="Ferriera S."/>
            <person name="Johnson J."/>
            <person name="Kravitz S."/>
            <person name="Beeson K."/>
            <person name="Sutton G."/>
            <person name="Rogers Y.-H."/>
            <person name="Friedman R."/>
            <person name="Frazier M."/>
            <person name="Venter J.C."/>
        </authorList>
    </citation>
    <scope>NUCLEOTIDE SEQUENCE [LARGE SCALE GENOMIC DNA]</scope>
    <source>
        <strain evidence="1 2">ATCC 23134</strain>
    </source>
</reference>
<keyword evidence="2" id="KW-1185">Reference proteome</keyword>
<proteinExistence type="predicted"/>
<dbReference type="AlphaFoldDB" id="A1ZR92"/>
<evidence type="ECO:0000313" key="2">
    <source>
        <dbReference type="Proteomes" id="UP000004095"/>
    </source>
</evidence>